<proteinExistence type="inferred from homology"/>
<dbReference type="CDD" id="cd07023">
    <property type="entry name" value="S49_Sppa_N_C"/>
    <property type="match status" value="1"/>
</dbReference>
<keyword evidence="2" id="KW-0645">Protease</keyword>
<dbReference type="Pfam" id="PF01343">
    <property type="entry name" value="Peptidase_S49"/>
    <property type="match status" value="1"/>
</dbReference>
<keyword evidence="7" id="KW-1185">Reference proteome</keyword>
<evidence type="ECO:0000313" key="6">
    <source>
        <dbReference type="EMBL" id="MFB9233226.1"/>
    </source>
</evidence>
<accession>A0ABV5JID8</accession>
<organism evidence="6 7">
    <name type="scientific">Pseudohalocynthiibacter aestuariivivens</name>
    <dbReference type="NCBI Taxonomy" id="1591409"/>
    <lineage>
        <taxon>Bacteria</taxon>
        <taxon>Pseudomonadati</taxon>
        <taxon>Pseudomonadota</taxon>
        <taxon>Alphaproteobacteria</taxon>
        <taxon>Rhodobacterales</taxon>
        <taxon>Paracoccaceae</taxon>
        <taxon>Pseudohalocynthiibacter</taxon>
    </lineage>
</organism>
<dbReference type="PANTHER" id="PTHR42987:SF8">
    <property type="entry name" value="PROTEINASE"/>
    <property type="match status" value="1"/>
</dbReference>
<feature type="domain" description="Peptidase S49" evidence="5">
    <location>
        <begin position="78"/>
        <end position="215"/>
    </location>
</feature>
<dbReference type="Proteomes" id="UP001589683">
    <property type="component" value="Unassembled WGS sequence"/>
</dbReference>
<dbReference type="Gene3D" id="3.90.226.10">
    <property type="entry name" value="2-enoyl-CoA Hydratase, Chain A, domain 1"/>
    <property type="match status" value="1"/>
</dbReference>
<dbReference type="InterPro" id="IPR047272">
    <property type="entry name" value="S49_SppA_C"/>
</dbReference>
<evidence type="ECO:0000256" key="1">
    <source>
        <dbReference type="ARBA" id="ARBA00008683"/>
    </source>
</evidence>
<dbReference type="PANTHER" id="PTHR42987">
    <property type="entry name" value="PEPTIDASE S49"/>
    <property type="match status" value="1"/>
</dbReference>
<dbReference type="InterPro" id="IPR002142">
    <property type="entry name" value="Peptidase_S49"/>
</dbReference>
<evidence type="ECO:0000256" key="4">
    <source>
        <dbReference type="ARBA" id="ARBA00022825"/>
    </source>
</evidence>
<sequence>MTRWIPFLNRAPKVAVVRLSGVIATAGRGSLNDDGIAPILERAFKRGKPAAVALLLNSPGGSPVQSSLIGVRIRRLAKEHSVPVYAFVEDVAASGGYWLAAAADEIWVDHSSIVGSIGVISSSFGLEEFIGQHGIKRRVHTAGKSKSMLDPFQPEKAADVKRLKVLLEHIHDNFKEHITSRRGEKLDQEKDLFTGEIWVGQQALDVGLVDGIGHLVPKMKELYGEKVRFLRYGQKKSILQRFGARIVNDALTGIEERAEYARFGL</sequence>
<gene>
    <name evidence="6" type="ORF">ACFFUT_15650</name>
</gene>
<evidence type="ECO:0000313" key="7">
    <source>
        <dbReference type="Proteomes" id="UP001589683"/>
    </source>
</evidence>
<dbReference type="Gene3D" id="6.20.330.10">
    <property type="match status" value="1"/>
</dbReference>
<evidence type="ECO:0000256" key="2">
    <source>
        <dbReference type="ARBA" id="ARBA00022670"/>
    </source>
</evidence>
<dbReference type="EMBL" id="JBHMEA010000048">
    <property type="protein sequence ID" value="MFB9233226.1"/>
    <property type="molecule type" value="Genomic_DNA"/>
</dbReference>
<evidence type="ECO:0000256" key="3">
    <source>
        <dbReference type="ARBA" id="ARBA00022801"/>
    </source>
</evidence>
<evidence type="ECO:0000259" key="5">
    <source>
        <dbReference type="Pfam" id="PF01343"/>
    </source>
</evidence>
<comment type="caution">
    <text evidence="6">The sequence shown here is derived from an EMBL/GenBank/DDBJ whole genome shotgun (WGS) entry which is preliminary data.</text>
</comment>
<name>A0ABV5JID8_9RHOB</name>
<comment type="similarity">
    <text evidence="1">Belongs to the peptidase S49 family.</text>
</comment>
<dbReference type="RefSeq" id="WP_213889434.1">
    <property type="nucleotide sequence ID" value="NZ_JAGFNU010000006.1"/>
</dbReference>
<reference evidence="6 7" key="1">
    <citation type="submission" date="2024-09" db="EMBL/GenBank/DDBJ databases">
        <authorList>
            <person name="Sun Q."/>
            <person name="Mori K."/>
        </authorList>
    </citation>
    <scope>NUCLEOTIDE SEQUENCE [LARGE SCALE GENOMIC DNA]</scope>
    <source>
        <strain evidence="6 7">CECT 8726</strain>
    </source>
</reference>
<keyword evidence="4" id="KW-0720">Serine protease</keyword>
<keyword evidence="3" id="KW-0378">Hydrolase</keyword>
<dbReference type="InterPro" id="IPR029045">
    <property type="entry name" value="ClpP/crotonase-like_dom_sf"/>
</dbReference>
<dbReference type="SUPFAM" id="SSF52096">
    <property type="entry name" value="ClpP/crotonase"/>
    <property type="match status" value="1"/>
</dbReference>
<protein>
    <submittedName>
        <fullName evidence="6">S49 family peptidase</fullName>
    </submittedName>
</protein>